<gene>
    <name evidence="4" type="ORF">FCI23_01120</name>
</gene>
<protein>
    <submittedName>
        <fullName evidence="4">Response regulator</fullName>
    </submittedName>
</protein>
<feature type="domain" description="Response regulatory" evidence="3">
    <location>
        <begin position="4"/>
        <end position="121"/>
    </location>
</feature>
<dbReference type="Gene3D" id="3.40.50.2300">
    <property type="match status" value="1"/>
</dbReference>
<feature type="modified residue" description="4-aspartylphosphate" evidence="2">
    <location>
        <position position="54"/>
    </location>
</feature>
<evidence type="ECO:0000259" key="3">
    <source>
        <dbReference type="PROSITE" id="PS50110"/>
    </source>
</evidence>
<evidence type="ECO:0000256" key="1">
    <source>
        <dbReference type="ARBA" id="ARBA00022553"/>
    </source>
</evidence>
<accession>A0A4U0SX84</accession>
<keyword evidence="5" id="KW-1185">Reference proteome</keyword>
<dbReference type="InterPro" id="IPR050595">
    <property type="entry name" value="Bact_response_regulator"/>
</dbReference>
<dbReference type="AlphaFoldDB" id="A0A4U0SX84"/>
<keyword evidence="1 2" id="KW-0597">Phosphoprotein</keyword>
<reference evidence="4 5" key="1">
    <citation type="submission" date="2019-04" db="EMBL/GenBank/DDBJ databases">
        <title>Streptomyces oryziradicis sp. nov., a novel actinomycete isolated from rhizosphere soil of rice (Oryza sativa L.).</title>
        <authorList>
            <person name="Li C."/>
        </authorList>
    </citation>
    <scope>NUCLEOTIDE SEQUENCE [LARGE SCALE GENOMIC DNA]</scope>
    <source>
        <strain evidence="4 5">NEAU-C40</strain>
    </source>
</reference>
<sequence length="129" mass="13694">MPLQCVVVDDNNHFLEAARDLLEREGIVVVGVASTSAEALRRVDELRPDVTLVDIDLGEECGFDLAQQLATASGGPSPNVILISAYAETDFADMIAASAAVAFLPKYRLSGRAIREILGSTGDQFEAGD</sequence>
<dbReference type="PANTHER" id="PTHR44591:SF3">
    <property type="entry name" value="RESPONSE REGULATORY DOMAIN-CONTAINING PROTEIN"/>
    <property type="match status" value="1"/>
</dbReference>
<dbReference type="InterPro" id="IPR001789">
    <property type="entry name" value="Sig_transdc_resp-reg_receiver"/>
</dbReference>
<dbReference type="InterPro" id="IPR011006">
    <property type="entry name" value="CheY-like_superfamily"/>
</dbReference>
<dbReference type="Proteomes" id="UP000305778">
    <property type="component" value="Unassembled WGS sequence"/>
</dbReference>
<organism evidence="4 5">
    <name type="scientific">Actinacidiphila oryziradicis</name>
    <dbReference type="NCBI Taxonomy" id="2571141"/>
    <lineage>
        <taxon>Bacteria</taxon>
        <taxon>Bacillati</taxon>
        <taxon>Actinomycetota</taxon>
        <taxon>Actinomycetes</taxon>
        <taxon>Kitasatosporales</taxon>
        <taxon>Streptomycetaceae</taxon>
        <taxon>Actinacidiphila</taxon>
    </lineage>
</organism>
<proteinExistence type="predicted"/>
<dbReference type="PROSITE" id="PS50110">
    <property type="entry name" value="RESPONSE_REGULATORY"/>
    <property type="match status" value="1"/>
</dbReference>
<dbReference type="SMART" id="SM00448">
    <property type="entry name" value="REC"/>
    <property type="match status" value="1"/>
</dbReference>
<comment type="caution">
    <text evidence="4">The sequence shown here is derived from an EMBL/GenBank/DDBJ whole genome shotgun (WGS) entry which is preliminary data.</text>
</comment>
<dbReference type="CDD" id="cd00156">
    <property type="entry name" value="REC"/>
    <property type="match status" value="1"/>
</dbReference>
<dbReference type="GO" id="GO:0000160">
    <property type="term" value="P:phosphorelay signal transduction system"/>
    <property type="evidence" value="ECO:0007669"/>
    <property type="project" value="InterPro"/>
</dbReference>
<evidence type="ECO:0000313" key="5">
    <source>
        <dbReference type="Proteomes" id="UP000305778"/>
    </source>
</evidence>
<dbReference type="EMBL" id="SUMC01000001">
    <property type="protein sequence ID" value="TKA13341.1"/>
    <property type="molecule type" value="Genomic_DNA"/>
</dbReference>
<evidence type="ECO:0000256" key="2">
    <source>
        <dbReference type="PROSITE-ProRule" id="PRU00169"/>
    </source>
</evidence>
<dbReference type="Pfam" id="PF00072">
    <property type="entry name" value="Response_reg"/>
    <property type="match status" value="1"/>
</dbReference>
<dbReference type="SUPFAM" id="SSF52172">
    <property type="entry name" value="CheY-like"/>
    <property type="match status" value="1"/>
</dbReference>
<dbReference type="PANTHER" id="PTHR44591">
    <property type="entry name" value="STRESS RESPONSE REGULATOR PROTEIN 1"/>
    <property type="match status" value="1"/>
</dbReference>
<name>A0A4U0SX84_9ACTN</name>
<evidence type="ECO:0000313" key="4">
    <source>
        <dbReference type="EMBL" id="TKA13341.1"/>
    </source>
</evidence>
<dbReference type="OrthoDB" id="7352332at2"/>
<dbReference type="RefSeq" id="WP_136721501.1">
    <property type="nucleotide sequence ID" value="NZ_SUMC01000001.1"/>
</dbReference>